<keyword evidence="9 12" id="KW-0406">Ion transport</keyword>
<dbReference type="GO" id="GO:0005886">
    <property type="term" value="C:plasma membrane"/>
    <property type="evidence" value="ECO:0007669"/>
    <property type="project" value="UniProtKB-SubCell"/>
</dbReference>
<evidence type="ECO:0000256" key="13">
    <source>
        <dbReference type="SAM" id="MobiDB-lite"/>
    </source>
</evidence>
<reference evidence="14" key="1">
    <citation type="submission" date="2018-07" db="EMBL/GenBank/DDBJ databases">
        <authorList>
            <person name="Quirk P.G."/>
            <person name="Krulwich T.A."/>
        </authorList>
    </citation>
    <scope>NUCLEOTIDE SEQUENCE</scope>
</reference>
<feature type="transmembrane region" description="Helical" evidence="12">
    <location>
        <begin position="31"/>
        <end position="49"/>
    </location>
</feature>
<evidence type="ECO:0000256" key="12">
    <source>
        <dbReference type="RuleBase" id="RU010713"/>
    </source>
</evidence>
<evidence type="ECO:0000256" key="6">
    <source>
        <dbReference type="ARBA" id="ARBA00022868"/>
    </source>
</evidence>
<protein>
    <recommendedName>
        <fullName evidence="12">Innexin</fullName>
    </recommendedName>
</protein>
<feature type="transmembrane region" description="Helical" evidence="12">
    <location>
        <begin position="70"/>
        <end position="87"/>
    </location>
</feature>
<evidence type="ECO:0000256" key="10">
    <source>
        <dbReference type="ARBA" id="ARBA00023136"/>
    </source>
</evidence>
<keyword evidence="11 12" id="KW-0407">Ion channel</keyword>
<accession>A0A336LYL1</accession>
<dbReference type="PANTHER" id="PTHR11893:SF38">
    <property type="entry name" value="INNEXIN INX7"/>
    <property type="match status" value="1"/>
</dbReference>
<dbReference type="PRINTS" id="PR01262">
    <property type="entry name" value="INNEXIN"/>
</dbReference>
<evidence type="ECO:0000256" key="2">
    <source>
        <dbReference type="ARBA" id="ARBA00004651"/>
    </source>
</evidence>
<dbReference type="GO" id="GO:0034220">
    <property type="term" value="P:monoatomic ion transmembrane transport"/>
    <property type="evidence" value="ECO:0007669"/>
    <property type="project" value="UniProtKB-KW"/>
</dbReference>
<evidence type="ECO:0000313" key="14">
    <source>
        <dbReference type="EMBL" id="SSX21347.1"/>
    </source>
</evidence>
<dbReference type="GO" id="GO:0005921">
    <property type="term" value="C:gap junction"/>
    <property type="evidence" value="ECO:0007669"/>
    <property type="project" value="UniProtKB-SubCell"/>
</dbReference>
<dbReference type="PROSITE" id="PS51013">
    <property type="entry name" value="PANNEXIN"/>
    <property type="match status" value="1"/>
</dbReference>
<feature type="transmembrane region" description="Helical" evidence="12">
    <location>
        <begin position="289"/>
        <end position="313"/>
    </location>
</feature>
<evidence type="ECO:0000256" key="7">
    <source>
        <dbReference type="ARBA" id="ARBA00022949"/>
    </source>
</evidence>
<keyword evidence="7" id="KW-0965">Cell junction</keyword>
<keyword evidence="5 12" id="KW-0812">Transmembrane</keyword>
<feature type="transmembrane region" description="Helical" evidence="12">
    <location>
        <begin position="116"/>
        <end position="138"/>
    </location>
</feature>
<keyword evidence="3 12" id="KW-0813">Transport</keyword>
<keyword evidence="6" id="KW-0303">Gap junction</keyword>
<dbReference type="InterPro" id="IPR000990">
    <property type="entry name" value="Innexin"/>
</dbReference>
<comment type="similarity">
    <text evidence="12">Belongs to the pannexin family.</text>
</comment>
<feature type="region of interest" description="Disordered" evidence="13">
    <location>
        <begin position="440"/>
        <end position="460"/>
    </location>
</feature>
<dbReference type="Pfam" id="PF00876">
    <property type="entry name" value="Innexin"/>
    <property type="match status" value="1"/>
</dbReference>
<evidence type="ECO:0000256" key="11">
    <source>
        <dbReference type="ARBA" id="ARBA00023303"/>
    </source>
</evidence>
<evidence type="ECO:0000256" key="1">
    <source>
        <dbReference type="ARBA" id="ARBA00004610"/>
    </source>
</evidence>
<dbReference type="EMBL" id="UFQT01000188">
    <property type="protein sequence ID" value="SSX21347.1"/>
    <property type="molecule type" value="Genomic_DNA"/>
</dbReference>
<evidence type="ECO:0000256" key="5">
    <source>
        <dbReference type="ARBA" id="ARBA00022692"/>
    </source>
</evidence>
<comment type="function">
    <text evidence="12">Structural component of the gap junctions.</text>
</comment>
<proteinExistence type="inferred from homology"/>
<gene>
    <name evidence="14" type="primary">CSON004491</name>
    <name evidence="12" type="synonym">inx</name>
</gene>
<evidence type="ECO:0000256" key="4">
    <source>
        <dbReference type="ARBA" id="ARBA00022475"/>
    </source>
</evidence>
<name>A0A336LYL1_CULSO</name>
<dbReference type="PANTHER" id="PTHR11893">
    <property type="entry name" value="INNEXIN"/>
    <property type="match status" value="1"/>
</dbReference>
<dbReference type="GO" id="GO:0007602">
    <property type="term" value="P:phototransduction"/>
    <property type="evidence" value="ECO:0007669"/>
    <property type="project" value="TreeGrafter"/>
</dbReference>
<sequence length="460" mass="53540">MLALKGFDSLTQYLKFTSKRSVSIDNLGFRFHYRATFAVLLFGTVLVTSRQYIGEHIRCITGSDAVPENVMNTFCFFTTTFTIIRHLNESLLHAKVIPHPGIGPMYQEDPVTHHAYYQWVPFVLFGQCLMFYLTHLLWKKMEGGKLKTLVDGLHMIALSKYVEKDDIIMQNSKIPSMTSINSKIKLIKKAFYWHVRANPNWGYKLTFCEILNFLHVILQIYITDMFLGGKFLSLGIDFMNDDFKGEMDVLDIVFPKVTKCHFYKYGASGSIQKHDALCVMALNVINEKVYIFLWFWYCILLVVSFLAVIWRLITVCYHATSTRFNRFVYSTIDRRFNPWDVLVVTRQYSLSDWLFLYYIGVNLEPYIFRKLFLEIAEEIRTPTITSSEDDETFELNDMNSDDKKSPYAPLQQNLQEMENEMPKKLEIDTVDSGQHNLIDINTENEPVTPGGAKEKHVKFA</sequence>
<keyword evidence="4" id="KW-1003">Cell membrane</keyword>
<keyword evidence="10 12" id="KW-0472">Membrane</keyword>
<organism evidence="14">
    <name type="scientific">Culicoides sonorensis</name>
    <name type="common">Biting midge</name>
    <dbReference type="NCBI Taxonomy" id="179676"/>
    <lineage>
        <taxon>Eukaryota</taxon>
        <taxon>Metazoa</taxon>
        <taxon>Ecdysozoa</taxon>
        <taxon>Arthropoda</taxon>
        <taxon>Hexapoda</taxon>
        <taxon>Insecta</taxon>
        <taxon>Pterygota</taxon>
        <taxon>Neoptera</taxon>
        <taxon>Endopterygota</taxon>
        <taxon>Diptera</taxon>
        <taxon>Nematocera</taxon>
        <taxon>Chironomoidea</taxon>
        <taxon>Ceratopogonidae</taxon>
        <taxon>Ceratopogoninae</taxon>
        <taxon>Culicoides</taxon>
        <taxon>Monoculicoides</taxon>
    </lineage>
</organism>
<evidence type="ECO:0000256" key="8">
    <source>
        <dbReference type="ARBA" id="ARBA00022989"/>
    </source>
</evidence>
<evidence type="ECO:0000256" key="3">
    <source>
        <dbReference type="ARBA" id="ARBA00022448"/>
    </source>
</evidence>
<keyword evidence="8 12" id="KW-1133">Transmembrane helix</keyword>
<dbReference type="AlphaFoldDB" id="A0A336LYL1"/>
<comment type="subcellular location">
    <subcellularLocation>
        <location evidence="1">Cell junction</location>
        <location evidence="1">Gap junction</location>
    </subcellularLocation>
    <subcellularLocation>
        <location evidence="2 12">Cell membrane</location>
        <topology evidence="2 12">Multi-pass membrane protein</topology>
    </subcellularLocation>
</comment>
<dbReference type="GO" id="GO:0005243">
    <property type="term" value="F:gap junction channel activity"/>
    <property type="evidence" value="ECO:0007669"/>
    <property type="project" value="TreeGrafter"/>
</dbReference>
<dbReference type="VEuPathDB" id="VectorBase:CSON004491"/>
<evidence type="ECO:0000256" key="9">
    <source>
        <dbReference type="ARBA" id="ARBA00023065"/>
    </source>
</evidence>